<dbReference type="Pfam" id="PF00646">
    <property type="entry name" value="F-box"/>
    <property type="match status" value="1"/>
</dbReference>
<dbReference type="PANTHER" id="PTHR22899">
    <property type="entry name" value="CYCLIN-RELATED F-BOX FAMILY"/>
    <property type="match status" value="1"/>
</dbReference>
<dbReference type="InterPro" id="IPR001810">
    <property type="entry name" value="F-box_dom"/>
</dbReference>
<evidence type="ECO:0000313" key="4">
    <source>
        <dbReference type="EMBL" id="PIC39509.1"/>
    </source>
</evidence>
<evidence type="ECO:0000259" key="2">
    <source>
        <dbReference type="Pfam" id="PF00646"/>
    </source>
</evidence>
<reference evidence="5" key="1">
    <citation type="submission" date="2017-10" db="EMBL/GenBank/DDBJ databases">
        <title>Rapid genome shrinkage in a self-fertile nematode reveals novel sperm competition proteins.</title>
        <authorList>
            <person name="Yin D."/>
            <person name="Schwarz E.M."/>
            <person name="Thomas C.G."/>
            <person name="Felde R.L."/>
            <person name="Korf I.F."/>
            <person name="Cutter A.D."/>
            <person name="Schartner C.M."/>
            <person name="Ralston E.J."/>
            <person name="Meyer B.J."/>
            <person name="Haag E.S."/>
        </authorList>
    </citation>
    <scope>NUCLEOTIDE SEQUENCE [LARGE SCALE GENOMIC DNA]</scope>
    <source>
        <strain evidence="5">JU1422</strain>
    </source>
</reference>
<sequence length="507" mass="58415">MPTQRFPFPGLPDDLGLMVLNTMEYHEIIAFSFTSKKSLSMVQALRLPIRHVKLVFPNEIAVLFDRVYYSSYLKIHGNDNQIRSLNDLPASVDIRAISFGNSQRLLTWSNQGKTIGNWINHFCSISNPQTRYQVSIETKRMRFEIHSLRNTFPKLRKITIKCSRDESNKNCLSSSETVLRAFLPNLESLVLYGLPPNRSIGSIGMANLNFLELYLDSSQFDLKLEDFLSLNVKHCMININEFSLREVNRFFKLWIKGSNPRLEDLHIYGYSKTIPDWNLLLKGLKAVEKEEEGEIAEDEEEEESVGESEGEGEAGEPQVGRVKAVEAENEPEDEALEVPENVQEEEVAEESELEDEDDEEYEEEEEDEEDIEDDYDYDYEDEESELEDEESELEDEEEYEDEEEPEEAQIAPVAPVPRVVRVVPVAPVVQEEEEVPLEQRAGAENAGIVKKYIIRNSLGVCAEIETEFNITYYVTRLTVCMPLFTDYMIILAFIIHVDAFFRTFYGL</sequence>
<feature type="region of interest" description="Disordered" evidence="1">
    <location>
        <begin position="290"/>
        <end position="413"/>
    </location>
</feature>
<dbReference type="InterPro" id="IPR053222">
    <property type="entry name" value="Zygotic_Embryogenesis-Asso"/>
</dbReference>
<proteinExistence type="predicted"/>
<evidence type="ECO:0000259" key="3">
    <source>
        <dbReference type="Pfam" id="PF07735"/>
    </source>
</evidence>
<dbReference type="PANTHER" id="PTHR22899:SF0">
    <property type="entry name" value="F-BOX ASSOCIATED DOMAIN-CONTAINING PROTEIN-RELATED"/>
    <property type="match status" value="1"/>
</dbReference>
<feature type="compositionally biased region" description="Acidic residues" evidence="1">
    <location>
        <begin position="290"/>
        <end position="314"/>
    </location>
</feature>
<dbReference type="EMBL" id="PDUG01000003">
    <property type="protein sequence ID" value="PIC39509.1"/>
    <property type="molecule type" value="Genomic_DNA"/>
</dbReference>
<organism evidence="4 5">
    <name type="scientific">Caenorhabditis nigoni</name>
    <dbReference type="NCBI Taxonomy" id="1611254"/>
    <lineage>
        <taxon>Eukaryota</taxon>
        <taxon>Metazoa</taxon>
        <taxon>Ecdysozoa</taxon>
        <taxon>Nematoda</taxon>
        <taxon>Chromadorea</taxon>
        <taxon>Rhabditida</taxon>
        <taxon>Rhabditina</taxon>
        <taxon>Rhabditomorpha</taxon>
        <taxon>Rhabditoidea</taxon>
        <taxon>Rhabditidae</taxon>
        <taxon>Peloderinae</taxon>
        <taxon>Caenorhabditis</taxon>
    </lineage>
</organism>
<feature type="compositionally biased region" description="Acidic residues" evidence="1">
    <location>
        <begin position="327"/>
        <end position="407"/>
    </location>
</feature>
<feature type="domain" description="F-box" evidence="2">
    <location>
        <begin position="10"/>
        <end position="47"/>
    </location>
</feature>
<name>A0A2G5UJ19_9PELO</name>
<accession>A0A2G5UJ19</accession>
<comment type="caution">
    <text evidence="4">The sequence shown here is derived from an EMBL/GenBank/DDBJ whole genome shotgun (WGS) entry which is preliminary data.</text>
</comment>
<evidence type="ECO:0000256" key="1">
    <source>
        <dbReference type="SAM" id="MobiDB-lite"/>
    </source>
</evidence>
<evidence type="ECO:0000313" key="5">
    <source>
        <dbReference type="Proteomes" id="UP000230233"/>
    </source>
</evidence>
<dbReference type="STRING" id="1611254.A0A2G5UJ19"/>
<feature type="domain" description="Sdz-33 F-box" evidence="3">
    <location>
        <begin position="202"/>
        <end position="267"/>
    </location>
</feature>
<keyword evidence="5" id="KW-1185">Reference proteome</keyword>
<dbReference type="AlphaFoldDB" id="A0A2G5UJ19"/>
<dbReference type="Proteomes" id="UP000230233">
    <property type="component" value="Chromosome III"/>
</dbReference>
<dbReference type="OrthoDB" id="5890869at2759"/>
<evidence type="ECO:0008006" key="6">
    <source>
        <dbReference type="Google" id="ProtNLM"/>
    </source>
</evidence>
<gene>
    <name evidence="4" type="primary">Cnig_chr_III.g11171</name>
    <name evidence="4" type="ORF">B9Z55_011171</name>
</gene>
<dbReference type="Pfam" id="PF07735">
    <property type="entry name" value="FBA_2"/>
    <property type="match status" value="1"/>
</dbReference>
<dbReference type="InterPro" id="IPR012885">
    <property type="entry name" value="F-box_Sdz-33"/>
</dbReference>
<protein>
    <recommendedName>
        <fullName evidence="6">F-box domain-containing protein</fullName>
    </recommendedName>
</protein>